<feature type="binding site" evidence="14">
    <location>
        <position position="51"/>
    </location>
    <ligand>
        <name>FAD</name>
        <dbReference type="ChEBI" id="CHEBI:57692"/>
    </ligand>
</feature>
<dbReference type="PROSITE" id="PS00076">
    <property type="entry name" value="PYRIDINE_REDOX_1"/>
    <property type="match status" value="1"/>
</dbReference>
<dbReference type="GO" id="GO:0050660">
    <property type="term" value="F:flavin adenine dinucleotide binding"/>
    <property type="evidence" value="ECO:0007669"/>
    <property type="project" value="InterPro"/>
</dbReference>
<dbReference type="EC" id="1.8.1.4" evidence="3 16"/>
<dbReference type="InterPro" id="IPR050151">
    <property type="entry name" value="Class-I_Pyr_Nuc-Dis_Oxidored"/>
</dbReference>
<evidence type="ECO:0000256" key="1">
    <source>
        <dbReference type="ARBA" id="ARBA00004496"/>
    </source>
</evidence>
<evidence type="ECO:0000313" key="20">
    <source>
        <dbReference type="Proteomes" id="UP001145094"/>
    </source>
</evidence>
<dbReference type="InterPro" id="IPR001100">
    <property type="entry name" value="Pyr_nuc-diS_OxRdtase"/>
</dbReference>
<gene>
    <name evidence="19" type="ORF">Selli2_20150</name>
</gene>
<dbReference type="InterPro" id="IPR023753">
    <property type="entry name" value="FAD/NAD-binding_dom"/>
</dbReference>
<keyword evidence="6 16" id="KW-0285">Flavoprotein</keyword>
<dbReference type="Gene3D" id="3.30.390.30">
    <property type="match status" value="1"/>
</dbReference>
<dbReference type="RefSeq" id="WP_204864731.1">
    <property type="nucleotide sequence ID" value="NZ_BSCH01000012.1"/>
</dbReference>
<evidence type="ECO:0000256" key="7">
    <source>
        <dbReference type="ARBA" id="ARBA00022827"/>
    </source>
</evidence>
<feature type="disulfide bond" description="Redox-active" evidence="15">
    <location>
        <begin position="42"/>
        <end position="47"/>
    </location>
</feature>
<evidence type="ECO:0000256" key="8">
    <source>
        <dbReference type="ARBA" id="ARBA00023002"/>
    </source>
</evidence>
<feature type="domain" description="FAD/NAD(P)-binding" evidence="18">
    <location>
        <begin position="5"/>
        <end position="328"/>
    </location>
</feature>
<dbReference type="FunFam" id="3.30.390.30:FF:000001">
    <property type="entry name" value="Dihydrolipoyl dehydrogenase"/>
    <property type="match status" value="1"/>
</dbReference>
<dbReference type="Pfam" id="PF07992">
    <property type="entry name" value="Pyr_redox_2"/>
    <property type="match status" value="1"/>
</dbReference>
<keyword evidence="11 16" id="KW-0676">Redox-active center</keyword>
<comment type="catalytic activity">
    <reaction evidence="12 16">
        <text>N(6)-[(R)-dihydrolipoyl]-L-lysyl-[protein] + NAD(+) = N(6)-[(R)-lipoyl]-L-lysyl-[protein] + NADH + H(+)</text>
        <dbReference type="Rhea" id="RHEA:15045"/>
        <dbReference type="Rhea" id="RHEA-COMP:10474"/>
        <dbReference type="Rhea" id="RHEA-COMP:10475"/>
        <dbReference type="ChEBI" id="CHEBI:15378"/>
        <dbReference type="ChEBI" id="CHEBI:57540"/>
        <dbReference type="ChEBI" id="CHEBI:57945"/>
        <dbReference type="ChEBI" id="CHEBI:83099"/>
        <dbReference type="ChEBI" id="CHEBI:83100"/>
        <dbReference type="EC" id="1.8.1.4"/>
    </reaction>
</comment>
<evidence type="ECO:0000256" key="9">
    <source>
        <dbReference type="ARBA" id="ARBA00023027"/>
    </source>
</evidence>
<protein>
    <recommendedName>
        <fullName evidence="4 16">Dihydrolipoyl dehydrogenase</fullName>
        <ecNumber evidence="3 16">1.8.1.4</ecNumber>
    </recommendedName>
</protein>
<keyword evidence="9 14" id="KW-0520">NAD</keyword>
<evidence type="ECO:0000256" key="15">
    <source>
        <dbReference type="PIRSR" id="PIRSR000350-4"/>
    </source>
</evidence>
<dbReference type="InterPro" id="IPR004099">
    <property type="entry name" value="Pyr_nucl-diS_OxRdtase_dimer"/>
</dbReference>
<accession>A0A9W6CAQ9</accession>
<evidence type="ECO:0000256" key="13">
    <source>
        <dbReference type="PIRSR" id="PIRSR000350-2"/>
    </source>
</evidence>
<keyword evidence="10" id="KW-1015">Disulfide bond</keyword>
<dbReference type="Proteomes" id="UP001145094">
    <property type="component" value="Unassembled WGS sequence"/>
</dbReference>
<evidence type="ECO:0000256" key="3">
    <source>
        <dbReference type="ARBA" id="ARBA00012608"/>
    </source>
</evidence>
<feature type="binding site" evidence="14">
    <location>
        <position position="114"/>
    </location>
    <ligand>
        <name>FAD</name>
        <dbReference type="ChEBI" id="CHEBI:57692"/>
    </ligand>
</feature>
<feature type="binding site" evidence="14">
    <location>
        <position position="206"/>
    </location>
    <ligand>
        <name>NAD(+)</name>
        <dbReference type="ChEBI" id="CHEBI:57540"/>
    </ligand>
</feature>
<feature type="binding site" evidence="14">
    <location>
        <position position="273"/>
    </location>
    <ligand>
        <name>NAD(+)</name>
        <dbReference type="ChEBI" id="CHEBI:57540"/>
    </ligand>
</feature>
<dbReference type="Pfam" id="PF02852">
    <property type="entry name" value="Pyr_redox_dim"/>
    <property type="match status" value="1"/>
</dbReference>
<feature type="domain" description="Pyridine nucleotide-disulphide oxidoreductase dimerisation" evidence="17">
    <location>
        <begin position="347"/>
        <end position="455"/>
    </location>
</feature>
<proteinExistence type="inferred from homology"/>
<evidence type="ECO:0000259" key="17">
    <source>
        <dbReference type="Pfam" id="PF02852"/>
    </source>
</evidence>
<feature type="binding site" evidence="14">
    <location>
        <begin position="183"/>
        <end position="190"/>
    </location>
    <ligand>
        <name>NAD(+)</name>
        <dbReference type="ChEBI" id="CHEBI:57540"/>
    </ligand>
</feature>
<comment type="subcellular location">
    <subcellularLocation>
        <location evidence="1">Cytoplasm</location>
    </subcellularLocation>
</comment>
<dbReference type="InterPro" id="IPR006258">
    <property type="entry name" value="Lipoamide_DH"/>
</dbReference>
<evidence type="ECO:0000313" key="19">
    <source>
        <dbReference type="EMBL" id="GLG90588.1"/>
    </source>
</evidence>
<evidence type="ECO:0000256" key="4">
    <source>
        <dbReference type="ARBA" id="ARBA00016961"/>
    </source>
</evidence>
<keyword evidence="14" id="KW-0547">Nucleotide-binding</keyword>
<feature type="binding site" evidence="14">
    <location>
        <position position="313"/>
    </location>
    <ligand>
        <name>FAD</name>
        <dbReference type="ChEBI" id="CHEBI:57692"/>
    </ligand>
</feature>
<reference evidence="19" key="2">
    <citation type="submission" date="2022-11" db="EMBL/GenBank/DDBJ databases">
        <title>Draft genome sequence of Sellimonas catena strain 18CBH55.</title>
        <authorList>
            <person name="Hisatomi A."/>
            <person name="Ohkuma M."/>
            <person name="Sakamoto M."/>
        </authorList>
    </citation>
    <scope>NUCLEOTIDE SEQUENCE</scope>
    <source>
        <strain evidence="19">18CBH55</strain>
    </source>
</reference>
<evidence type="ECO:0000256" key="16">
    <source>
        <dbReference type="RuleBase" id="RU003692"/>
    </source>
</evidence>
<dbReference type="InterPro" id="IPR016156">
    <property type="entry name" value="FAD/NAD-linked_Rdtase_dimer_sf"/>
</dbReference>
<dbReference type="GO" id="GO:0005737">
    <property type="term" value="C:cytoplasm"/>
    <property type="evidence" value="ECO:0007669"/>
    <property type="project" value="UniProtKB-SubCell"/>
</dbReference>
<dbReference type="InterPro" id="IPR012999">
    <property type="entry name" value="Pyr_OxRdtase_I_AS"/>
</dbReference>
<dbReference type="AlphaFoldDB" id="A0A9W6CAQ9"/>
<dbReference type="Gene3D" id="3.50.50.60">
    <property type="entry name" value="FAD/NAD(P)-binding domain"/>
    <property type="match status" value="2"/>
</dbReference>
<evidence type="ECO:0000256" key="5">
    <source>
        <dbReference type="ARBA" id="ARBA00022490"/>
    </source>
</evidence>
<dbReference type="PRINTS" id="PR00368">
    <property type="entry name" value="FADPNR"/>
</dbReference>
<dbReference type="EMBL" id="BSCH01000012">
    <property type="protein sequence ID" value="GLG90588.1"/>
    <property type="molecule type" value="Genomic_DNA"/>
</dbReference>
<dbReference type="PANTHER" id="PTHR22912:SF217">
    <property type="entry name" value="DIHYDROLIPOYL DEHYDROGENASE"/>
    <property type="match status" value="1"/>
</dbReference>
<reference evidence="19" key="3">
    <citation type="journal article" date="2023" name="Int. J. Syst. Evol. Microbiol.">
        <title>Sellimonas catena sp. nov., isolated from human faeces.</title>
        <authorList>
            <person name="Hisatomi A."/>
            <person name="Ohkuma M."/>
            <person name="Sakamoto M."/>
        </authorList>
    </citation>
    <scope>NUCLEOTIDE SEQUENCE</scope>
    <source>
        <strain evidence="19">18CBH55</strain>
    </source>
</reference>
<dbReference type="InterPro" id="IPR036188">
    <property type="entry name" value="FAD/NAD-bd_sf"/>
</dbReference>
<evidence type="ECO:0000256" key="14">
    <source>
        <dbReference type="PIRSR" id="PIRSR000350-3"/>
    </source>
</evidence>
<comment type="miscellaneous">
    <text evidence="16">The active site is a redox-active disulfide bond.</text>
</comment>
<evidence type="ECO:0000256" key="11">
    <source>
        <dbReference type="ARBA" id="ARBA00023284"/>
    </source>
</evidence>
<keyword evidence="7 14" id="KW-0274">FAD</keyword>
<dbReference type="GO" id="GO:0006103">
    <property type="term" value="P:2-oxoglutarate metabolic process"/>
    <property type="evidence" value="ECO:0007669"/>
    <property type="project" value="TreeGrafter"/>
</dbReference>
<evidence type="ECO:0000259" key="18">
    <source>
        <dbReference type="Pfam" id="PF07992"/>
    </source>
</evidence>
<evidence type="ECO:0000256" key="12">
    <source>
        <dbReference type="ARBA" id="ARBA00049187"/>
    </source>
</evidence>
<dbReference type="NCBIfam" id="TIGR01350">
    <property type="entry name" value="lipoamide_DH"/>
    <property type="match status" value="1"/>
</dbReference>
<evidence type="ECO:0000256" key="10">
    <source>
        <dbReference type="ARBA" id="ARBA00023157"/>
    </source>
</evidence>
<dbReference type="PRINTS" id="PR00411">
    <property type="entry name" value="PNDRDTASEI"/>
</dbReference>
<evidence type="ECO:0000256" key="2">
    <source>
        <dbReference type="ARBA" id="ARBA00007532"/>
    </source>
</evidence>
<name>A0A9W6CAQ9_9FIRM</name>
<organism evidence="19 20">
    <name type="scientific">Sellimonas catena</name>
    <dbReference type="NCBI Taxonomy" id="2994035"/>
    <lineage>
        <taxon>Bacteria</taxon>
        <taxon>Bacillati</taxon>
        <taxon>Bacillota</taxon>
        <taxon>Clostridia</taxon>
        <taxon>Lachnospirales</taxon>
        <taxon>Lachnospiraceae</taxon>
        <taxon>Sellimonas</taxon>
    </lineage>
</organism>
<comment type="caution">
    <text evidence="19">The sequence shown here is derived from an EMBL/GenBank/DDBJ whole genome shotgun (WGS) entry which is preliminary data.</text>
</comment>
<keyword evidence="5" id="KW-0963">Cytoplasm</keyword>
<dbReference type="SUPFAM" id="SSF51905">
    <property type="entry name" value="FAD/NAD(P)-binding domain"/>
    <property type="match status" value="1"/>
</dbReference>
<feature type="active site" description="Proton acceptor" evidence="13">
    <location>
        <position position="445"/>
    </location>
</feature>
<dbReference type="PIRSF" id="PIRSF000350">
    <property type="entry name" value="Mercury_reductase_MerA"/>
    <property type="match status" value="1"/>
</dbReference>
<comment type="similarity">
    <text evidence="2 16">Belongs to the class-I pyridine nucleotide-disulfide oxidoreductase family.</text>
</comment>
<keyword evidence="8 16" id="KW-0560">Oxidoreductase</keyword>
<reference evidence="19" key="1">
    <citation type="submission" date="2022-11" db="EMBL/GenBank/DDBJ databases">
        <title>Draft genome sequence of Sellimonas catena strain 18CBH55.</title>
        <authorList>
            <person name="Atsushi H."/>
            <person name="Moriya O."/>
            <person name="Mitsuo S."/>
        </authorList>
    </citation>
    <scope>NUCLEOTIDE SEQUENCE</scope>
    <source>
        <strain evidence="19">18CBH55</strain>
    </source>
</reference>
<sequence length="473" mass="50775">MEGQFDLIVIGAGPGGYVAAIKAAKLGLRTAVVENRDIGGTCLNRGCIPAKAMIHASSLYREMQHCAEFGICASDVTYDYGKILAYKEETTQQLVQGIEQLLKANGVTVLKGTGTLLPENGEEKEVLVSSEDGEQRYKASNVLLASGSKPLKIPIPGIELPGVITSDELFRMEEPPQSMVIIGGGVISVEFATVYAALGSRVKILEAMPRIVPNMDKEISQNLKMILKKRGIEIHTSASVQTVEQDGDGYRCRYVEKEKEQEAKGDCVLCAVGRCANMDGLFAEGAAPEMERGRITVDADFRTNIPHVYAIGDLIGGAQLAHAASAQGIAVAEHLAGRERSVDLSVVPGCVYTDPEIASAGMTEEEAKEKGIQVETGKFIMSANGKSLITKEERGFIKVVADKETKTILGAQMMCARATDMIGEFVTAITNRMTISQLLKGMRAHPTYNEGIGEALEELEGGAVHVVPKKKRS</sequence>
<evidence type="ECO:0000256" key="6">
    <source>
        <dbReference type="ARBA" id="ARBA00022630"/>
    </source>
</evidence>
<comment type="cofactor">
    <cofactor evidence="14 16">
        <name>FAD</name>
        <dbReference type="ChEBI" id="CHEBI:57692"/>
    </cofactor>
    <text evidence="14 16">Binds 1 FAD per subunit.</text>
</comment>
<dbReference type="SUPFAM" id="SSF55424">
    <property type="entry name" value="FAD/NAD-linked reductases, dimerisation (C-terminal) domain"/>
    <property type="match status" value="1"/>
</dbReference>
<dbReference type="GO" id="GO:0004148">
    <property type="term" value="F:dihydrolipoyl dehydrogenase (NADH) activity"/>
    <property type="evidence" value="ECO:0007669"/>
    <property type="project" value="UniProtKB-EC"/>
</dbReference>
<dbReference type="PANTHER" id="PTHR22912">
    <property type="entry name" value="DISULFIDE OXIDOREDUCTASE"/>
    <property type="match status" value="1"/>
</dbReference>